<feature type="domain" description="Hedgehog/Intein (Hint)" evidence="1">
    <location>
        <begin position="120"/>
        <end position="270"/>
    </location>
</feature>
<protein>
    <submittedName>
        <fullName evidence="2">Hint domain-containing protein</fullName>
    </submittedName>
</protein>
<dbReference type="Proteomes" id="UP001597151">
    <property type="component" value="Unassembled WGS sequence"/>
</dbReference>
<evidence type="ECO:0000313" key="2">
    <source>
        <dbReference type="EMBL" id="MFD1196393.1"/>
    </source>
</evidence>
<gene>
    <name evidence="2" type="ORF">ACFQ3C_17105</name>
</gene>
<comment type="caution">
    <text evidence="2">The sequence shown here is derived from an EMBL/GenBank/DDBJ whole genome shotgun (WGS) entry which is preliminary data.</text>
</comment>
<accession>A0ABW3THG9</accession>
<dbReference type="EMBL" id="JBHTKR010000007">
    <property type="protein sequence ID" value="MFD1196393.1"/>
    <property type="molecule type" value="Genomic_DNA"/>
</dbReference>
<organism evidence="2 3">
    <name type="scientific">Seohaeicola saemankumensis</name>
    <dbReference type="NCBI Taxonomy" id="481181"/>
    <lineage>
        <taxon>Bacteria</taxon>
        <taxon>Pseudomonadati</taxon>
        <taxon>Pseudomonadota</taxon>
        <taxon>Alphaproteobacteria</taxon>
        <taxon>Rhodobacterales</taxon>
        <taxon>Roseobacteraceae</taxon>
        <taxon>Seohaeicola</taxon>
    </lineage>
</organism>
<dbReference type="InterPro" id="IPR028992">
    <property type="entry name" value="Hedgehog/Intein_dom"/>
</dbReference>
<sequence>MALHAPSARYLATHKTSSGITLAQGAMPSCSAAASVLQEARDTPAAKPPCESARTSAFHSHVPAMSKARPAPQPLRAAPTTGAMPAMRRYEVSALGKNGDIVQSGHVAPATPLFESAFSAFARGTLLTTTEGLCAIEDLLPGMQIETAEFGARPVLWIGSMTILPDATTEDPDQTRVTRIMADTFGMGRPMADVLAGPGARMLHRPAALRELQGKGARSGQVFTPVADFEDGMNAIRITPPRPVTVYHLCLDRHASIKVSGLDMESFHPGLGLEQRIGPNTLSVFLSLFPHIRSLDDFGPLAYPRASLATLESLTAA</sequence>
<dbReference type="Pfam" id="PF13403">
    <property type="entry name" value="Hint_2"/>
    <property type="match status" value="1"/>
</dbReference>
<evidence type="ECO:0000259" key="1">
    <source>
        <dbReference type="Pfam" id="PF13403"/>
    </source>
</evidence>
<evidence type="ECO:0000313" key="3">
    <source>
        <dbReference type="Proteomes" id="UP001597151"/>
    </source>
</evidence>
<name>A0ABW3THG9_9RHOB</name>
<proteinExistence type="predicted"/>
<dbReference type="RefSeq" id="WP_380794385.1">
    <property type="nucleotide sequence ID" value="NZ_JBHTKR010000007.1"/>
</dbReference>
<reference evidence="3" key="1">
    <citation type="journal article" date="2019" name="Int. J. Syst. Evol. Microbiol.">
        <title>The Global Catalogue of Microorganisms (GCM) 10K type strain sequencing project: providing services to taxonomists for standard genome sequencing and annotation.</title>
        <authorList>
            <consortium name="The Broad Institute Genomics Platform"/>
            <consortium name="The Broad Institute Genome Sequencing Center for Infectious Disease"/>
            <person name="Wu L."/>
            <person name="Ma J."/>
        </authorList>
    </citation>
    <scope>NUCLEOTIDE SEQUENCE [LARGE SCALE GENOMIC DNA]</scope>
    <source>
        <strain evidence="3">CCUG 55328</strain>
    </source>
</reference>
<keyword evidence="3" id="KW-1185">Reference proteome</keyword>